<dbReference type="EMBL" id="CP023434">
    <property type="protein sequence ID" value="AXY24746.1"/>
    <property type="molecule type" value="Genomic_DNA"/>
</dbReference>
<name>A0A347WI39_9LACT</name>
<feature type="compositionally biased region" description="Basic and acidic residues" evidence="1">
    <location>
        <begin position="1"/>
        <end position="10"/>
    </location>
</feature>
<feature type="region of interest" description="Disordered" evidence="1">
    <location>
        <begin position="1"/>
        <end position="52"/>
    </location>
</feature>
<reference evidence="2 3" key="1">
    <citation type="submission" date="2017-09" db="EMBL/GenBank/DDBJ databases">
        <title>Complete genome sequence of Oxytococcus suis strain ZY16052.</title>
        <authorList>
            <person name="Li F."/>
        </authorList>
    </citation>
    <scope>NUCLEOTIDE SEQUENCE [LARGE SCALE GENOMIC DNA]</scope>
    <source>
        <strain evidence="2 3">ZY16052</strain>
    </source>
</reference>
<accession>A0A347WI39</accession>
<keyword evidence="3" id="KW-1185">Reference proteome</keyword>
<dbReference type="AlphaFoldDB" id="A0A347WI39"/>
<dbReference type="KEGG" id="abae:CL176_01230"/>
<sequence length="97" mass="10343">MDSTNPDRVEGAQSPTQGSSTPNQVSDQSPNEADPTQASVKESQTTIDSERIQTVQLGIGTLPETGEADSAIFAAGLTELLARELLLGKRKREEETD</sequence>
<dbReference type="RefSeq" id="WP_118989670.1">
    <property type="nucleotide sequence ID" value="NZ_CP023434.1"/>
</dbReference>
<protein>
    <submittedName>
        <fullName evidence="2">Uncharacterized protein</fullName>
    </submittedName>
</protein>
<evidence type="ECO:0000313" key="3">
    <source>
        <dbReference type="Proteomes" id="UP000263232"/>
    </source>
</evidence>
<feature type="compositionally biased region" description="Polar residues" evidence="1">
    <location>
        <begin position="13"/>
        <end position="52"/>
    </location>
</feature>
<evidence type="ECO:0000256" key="1">
    <source>
        <dbReference type="SAM" id="MobiDB-lite"/>
    </source>
</evidence>
<gene>
    <name evidence="2" type="ORF">CL176_01230</name>
</gene>
<organism evidence="2 3">
    <name type="scientific">Suicoccus acidiformans</name>
    <dbReference type="NCBI Taxonomy" id="2036206"/>
    <lineage>
        <taxon>Bacteria</taxon>
        <taxon>Bacillati</taxon>
        <taxon>Bacillota</taxon>
        <taxon>Bacilli</taxon>
        <taxon>Lactobacillales</taxon>
        <taxon>Aerococcaceae</taxon>
        <taxon>Suicoccus</taxon>
    </lineage>
</organism>
<dbReference type="Proteomes" id="UP000263232">
    <property type="component" value="Chromosome"/>
</dbReference>
<evidence type="ECO:0000313" key="2">
    <source>
        <dbReference type="EMBL" id="AXY24746.1"/>
    </source>
</evidence>
<proteinExistence type="predicted"/>